<dbReference type="Proteomes" id="UP000887581">
    <property type="component" value="Unplaced"/>
</dbReference>
<evidence type="ECO:0000259" key="2">
    <source>
        <dbReference type="PROSITE" id="PS50108"/>
    </source>
</evidence>
<protein>
    <submittedName>
        <fullName evidence="4">CRIB domain-containing protein</fullName>
    </submittedName>
</protein>
<feature type="compositionally biased region" description="Low complexity" evidence="1">
    <location>
        <begin position="585"/>
        <end position="611"/>
    </location>
</feature>
<evidence type="ECO:0000313" key="4">
    <source>
        <dbReference type="WBParaSite" id="sdigi.contig279.g7004.t1"/>
    </source>
</evidence>
<dbReference type="InterPro" id="IPR000095">
    <property type="entry name" value="CRIB_dom"/>
</dbReference>
<feature type="domain" description="CRIB" evidence="2">
    <location>
        <begin position="38"/>
        <end position="51"/>
    </location>
</feature>
<organism evidence="3 4">
    <name type="scientific">Setaria digitata</name>
    <dbReference type="NCBI Taxonomy" id="48799"/>
    <lineage>
        <taxon>Eukaryota</taxon>
        <taxon>Metazoa</taxon>
        <taxon>Ecdysozoa</taxon>
        <taxon>Nematoda</taxon>
        <taxon>Chromadorea</taxon>
        <taxon>Rhabditida</taxon>
        <taxon>Spirurina</taxon>
        <taxon>Spiruromorpha</taxon>
        <taxon>Filarioidea</taxon>
        <taxon>Setariidae</taxon>
        <taxon>Setaria</taxon>
    </lineage>
</organism>
<evidence type="ECO:0000256" key="1">
    <source>
        <dbReference type="SAM" id="MobiDB-lite"/>
    </source>
</evidence>
<name>A0A915PNM3_9BILA</name>
<sequence>MPQIFLPLKKITEKKVNYHNSNNKKPSRKTAKVKPEEVSTPTHFEHLVHIEDLQSNANNFVVTELSDDPIIRNILSMIERNITEGNCSRTDATDATVPLQSYHYQTSIKNEESKSRSDSNYNDPIATYDNLNDLISPGCMLKEKDGMPRRNNLKLNLKFNRKILSNSEKQQSTPHAVMSDFDEKCKQRSVESLMLPRRKNLAAVSPSVASGLIPVQCVDLKKQEVAYEALVSQNTKKLMVPEKQNAMSTTVSVTTNSDASETKLIDFKDQMEIQQALKQLDDALDEQIPIETFLSVNSKNVSTTTNSSCMDTLDRKTESAESEENKKSVKELAEMLDSKPLQFGMKNMSRKFHTINRNSEFTSDNESCNVEAKILSSETDCNSEIHPETSFQHTKPSLIGVNIFGPSAGKSVAEIIAEKRNHTKNCVPNRPPPMSPKPLLKKTFPVPKFDTINEEEHNWIPSSSRVVSPSEKLRFDNRKEKSVITTDEKMQNLKLEKPKIQKRQQKVSDSEVLTTITKAFNTESDSNSVILLTNDATIRKDSNMSFYPKIITERSYGTSNPMEHIYENLNHPDDPNSSFNFNARQQEQQQQQQQQIQQGKQFQQQQQQQEQPSDMEEIFADNTSITVSFSTFDDNEHIRSVRWRCKETTCDVSVENECNTPIPAPRTRFQRITHDCIPVEQLAQRSTSAYYETTDNKELNDNIAKLAGENVCREFSANTNRPVSMFIPEIAGITERENRSPKPAPRQIDCMKQTAARTALPEFENDGNFEKAPKRPVPMPRKSKLKAALNDDLLTKTSTATKIQHGTTISSSEPVITIAKTVNKANEEESVNGNEWTLRL</sequence>
<accession>A0A915PNM3</accession>
<dbReference type="WBParaSite" id="sdigi.contig279.g7004.t1">
    <property type="protein sequence ID" value="sdigi.contig279.g7004.t1"/>
    <property type="gene ID" value="sdigi.contig279.g7004"/>
</dbReference>
<dbReference type="AlphaFoldDB" id="A0A915PNM3"/>
<evidence type="ECO:0000313" key="3">
    <source>
        <dbReference type="Proteomes" id="UP000887581"/>
    </source>
</evidence>
<dbReference type="PROSITE" id="PS50108">
    <property type="entry name" value="CRIB"/>
    <property type="match status" value="1"/>
</dbReference>
<proteinExistence type="predicted"/>
<feature type="compositionally biased region" description="Polar residues" evidence="1">
    <location>
        <begin position="575"/>
        <end position="584"/>
    </location>
</feature>
<keyword evidence="3" id="KW-1185">Reference proteome</keyword>
<feature type="region of interest" description="Disordered" evidence="1">
    <location>
        <begin position="571"/>
        <end position="615"/>
    </location>
</feature>
<feature type="compositionally biased region" description="Basic and acidic residues" evidence="1">
    <location>
        <begin position="312"/>
        <end position="326"/>
    </location>
</feature>
<reference evidence="4" key="1">
    <citation type="submission" date="2022-11" db="UniProtKB">
        <authorList>
            <consortium name="WormBaseParasite"/>
        </authorList>
    </citation>
    <scope>IDENTIFICATION</scope>
</reference>
<feature type="region of interest" description="Disordered" evidence="1">
    <location>
        <begin position="304"/>
        <end position="326"/>
    </location>
</feature>